<dbReference type="Pfam" id="PF01522">
    <property type="entry name" value="Polysacc_deac_1"/>
    <property type="match status" value="1"/>
</dbReference>
<protein>
    <submittedName>
        <fullName evidence="4">Polysaccharide deacetylase family protein</fullName>
    </submittedName>
</protein>
<organism evidence="4 5">
    <name type="scientific">Flavobacterium jejuense</name>
    <dbReference type="NCBI Taxonomy" id="1544455"/>
    <lineage>
        <taxon>Bacteria</taxon>
        <taxon>Pseudomonadati</taxon>
        <taxon>Bacteroidota</taxon>
        <taxon>Flavobacteriia</taxon>
        <taxon>Flavobacteriales</taxon>
        <taxon>Flavobacteriaceae</taxon>
        <taxon>Flavobacterium</taxon>
    </lineage>
</organism>
<dbReference type="InterPro" id="IPR051398">
    <property type="entry name" value="Polysacch_Deacetylase"/>
</dbReference>
<dbReference type="PANTHER" id="PTHR34216:SF3">
    <property type="entry name" value="POLY-BETA-1,6-N-ACETYL-D-GLUCOSAMINE N-DEACETYLASE"/>
    <property type="match status" value="1"/>
</dbReference>
<evidence type="ECO:0000313" key="5">
    <source>
        <dbReference type="Proteomes" id="UP000817854"/>
    </source>
</evidence>
<dbReference type="Proteomes" id="UP000817854">
    <property type="component" value="Unassembled WGS sequence"/>
</dbReference>
<accession>A0ABX0IV49</accession>
<evidence type="ECO:0000313" key="4">
    <source>
        <dbReference type="EMBL" id="NHN27441.1"/>
    </source>
</evidence>
<evidence type="ECO:0000256" key="1">
    <source>
        <dbReference type="ARBA" id="ARBA00004613"/>
    </source>
</evidence>
<dbReference type="InterPro" id="IPR002509">
    <property type="entry name" value="NODB_dom"/>
</dbReference>
<comment type="caution">
    <text evidence="4">The sequence shown here is derived from an EMBL/GenBank/DDBJ whole genome shotgun (WGS) entry which is preliminary data.</text>
</comment>
<reference evidence="4 5" key="3">
    <citation type="submission" date="2020-02" db="EMBL/GenBank/DDBJ databases">
        <title>Flavobacterium profundi sp. nov., isolated from a deep-sea seamount.</title>
        <authorList>
            <person name="Zhang D.-C."/>
        </authorList>
    </citation>
    <scope>NUCLEOTIDE SEQUENCE [LARGE SCALE GENOMIC DNA]</scope>
    <source>
        <strain evidence="4 5">EC11</strain>
    </source>
</reference>
<feature type="domain" description="NodB homology" evidence="3">
    <location>
        <begin position="64"/>
        <end position="303"/>
    </location>
</feature>
<dbReference type="InterPro" id="IPR011330">
    <property type="entry name" value="Glyco_hydro/deAcase_b/a-brl"/>
</dbReference>
<reference evidence="5" key="1">
    <citation type="submission" date="2019-05" db="EMBL/GenBank/DDBJ databases">
        <title>Flavobacterium profundi sp. nov., isolated from a deep-sea seamount.</title>
        <authorList>
            <person name="Zhang D.-C."/>
        </authorList>
    </citation>
    <scope>NUCLEOTIDE SEQUENCE [LARGE SCALE GENOMIC DNA]</scope>
    <source>
        <strain evidence="5">EC11</strain>
    </source>
</reference>
<dbReference type="RefSeq" id="WP_165928945.1">
    <property type="nucleotide sequence ID" value="NZ_VEVQ02000014.1"/>
</dbReference>
<evidence type="ECO:0000259" key="3">
    <source>
        <dbReference type="PROSITE" id="PS51677"/>
    </source>
</evidence>
<reference evidence="4 5" key="2">
    <citation type="submission" date="2019-05" db="EMBL/GenBank/DDBJ databases">
        <authorList>
            <person name="Lianzixin W."/>
        </authorList>
    </citation>
    <scope>NUCLEOTIDE SEQUENCE [LARGE SCALE GENOMIC DNA]</scope>
    <source>
        <strain evidence="4 5">EC11</strain>
    </source>
</reference>
<keyword evidence="5" id="KW-1185">Reference proteome</keyword>
<name>A0ABX0IV49_9FLAO</name>
<dbReference type="SUPFAM" id="SSF88713">
    <property type="entry name" value="Glycoside hydrolase/deacetylase"/>
    <property type="match status" value="1"/>
</dbReference>
<comment type="subcellular location">
    <subcellularLocation>
        <location evidence="1">Secreted</location>
    </subcellularLocation>
</comment>
<sequence>MLLRNRYGERIIVFHGIDQKGETRFNSRFVSKVYFENFIQYISTHFNVISLDDFYAKKFKKNTLNIALTFDDGYANNYEYAIPILEKYKVPANFYITTIHSQANYLWADYIDLVSHISQKTTINFNGIQFMKNKKSEFISNGISLKSILKTLSYEKIEVIYTIFEEEWTEIQKKSLNDYWQLMQLKQIEEINKNKLFTIGAHSSTHTNLIRIPIEEAKNEILQSKNILEKICKQQIDEFAFPFGYYTNELIDYCLEIGFKKILLVDYNNINEKNNVFTQNRFVINPYITLENQIAYLLRGSYY</sequence>
<dbReference type="Gene3D" id="3.20.20.370">
    <property type="entry name" value="Glycoside hydrolase/deacetylase"/>
    <property type="match status" value="1"/>
</dbReference>
<dbReference type="CDD" id="cd10918">
    <property type="entry name" value="CE4_NodB_like_5s_6s"/>
    <property type="match status" value="1"/>
</dbReference>
<evidence type="ECO:0000256" key="2">
    <source>
        <dbReference type="ARBA" id="ARBA00022729"/>
    </source>
</evidence>
<keyword evidence="2" id="KW-0732">Signal</keyword>
<gene>
    <name evidence="4" type="ORF">FIA58_017310</name>
</gene>
<dbReference type="EMBL" id="VEVQ02000014">
    <property type="protein sequence ID" value="NHN27441.1"/>
    <property type="molecule type" value="Genomic_DNA"/>
</dbReference>
<dbReference type="PANTHER" id="PTHR34216">
    <property type="match status" value="1"/>
</dbReference>
<dbReference type="PROSITE" id="PS51677">
    <property type="entry name" value="NODB"/>
    <property type="match status" value="1"/>
</dbReference>
<proteinExistence type="predicted"/>